<proteinExistence type="predicted"/>
<gene>
    <name evidence="1" type="ORF">GCM10008927_06410</name>
</gene>
<dbReference type="RefSeq" id="WP_229801995.1">
    <property type="nucleotide sequence ID" value="NZ_BMZF01000001.1"/>
</dbReference>
<accession>A0ABQ3CY92</accession>
<dbReference type="EMBL" id="BMZF01000001">
    <property type="protein sequence ID" value="GHA44336.1"/>
    <property type="molecule type" value="Genomic_DNA"/>
</dbReference>
<comment type="caution">
    <text evidence="1">The sequence shown here is derived from an EMBL/GenBank/DDBJ whole genome shotgun (WGS) entry which is preliminary data.</text>
</comment>
<protein>
    <recommendedName>
        <fullName evidence="3">Lipoprotein</fullName>
    </recommendedName>
</protein>
<reference evidence="2" key="1">
    <citation type="journal article" date="2019" name="Int. J. Syst. Evol. Microbiol.">
        <title>The Global Catalogue of Microorganisms (GCM) 10K type strain sequencing project: providing services to taxonomists for standard genome sequencing and annotation.</title>
        <authorList>
            <consortium name="The Broad Institute Genomics Platform"/>
            <consortium name="The Broad Institute Genome Sequencing Center for Infectious Disease"/>
            <person name="Wu L."/>
            <person name="Ma J."/>
        </authorList>
    </citation>
    <scope>NUCLEOTIDE SEQUENCE [LARGE SCALE GENOMIC DNA]</scope>
    <source>
        <strain evidence="2">KCTC 32465</strain>
    </source>
</reference>
<name>A0ABQ3CY92_9RHOB</name>
<dbReference type="Proteomes" id="UP000634455">
    <property type="component" value="Unassembled WGS sequence"/>
</dbReference>
<evidence type="ECO:0000313" key="1">
    <source>
        <dbReference type="EMBL" id="GHA44336.1"/>
    </source>
</evidence>
<sequence length="109" mass="11388">MKKILTISTILLISACAKSPDKIPAANLGASHYSDASCSTLAKNQITLRQNLEAQSAAQKSAQTGDALGVFLIGVPMSSMAGADKETEIAVTKGKLNAIERQQAAKRCI</sequence>
<keyword evidence="2" id="KW-1185">Reference proteome</keyword>
<organism evidence="1 2">
    <name type="scientific">Paramylibacter ulvae</name>
    <dbReference type="NCBI Taxonomy" id="1651968"/>
    <lineage>
        <taxon>Bacteria</taxon>
        <taxon>Pseudomonadati</taxon>
        <taxon>Pseudomonadota</taxon>
        <taxon>Alphaproteobacteria</taxon>
        <taxon>Rhodobacterales</taxon>
        <taxon>Paracoccaceae</taxon>
        <taxon>Paramylibacter</taxon>
    </lineage>
</organism>
<dbReference type="PROSITE" id="PS51257">
    <property type="entry name" value="PROKAR_LIPOPROTEIN"/>
    <property type="match status" value="1"/>
</dbReference>
<evidence type="ECO:0000313" key="2">
    <source>
        <dbReference type="Proteomes" id="UP000634455"/>
    </source>
</evidence>
<evidence type="ECO:0008006" key="3">
    <source>
        <dbReference type="Google" id="ProtNLM"/>
    </source>
</evidence>